<name>A0A1S1Z5J1_FLAPC</name>
<dbReference type="EMBL" id="JRYR02000001">
    <property type="protein sequence ID" value="OHX68345.1"/>
    <property type="molecule type" value="Genomic_DNA"/>
</dbReference>
<reference evidence="1 2" key="1">
    <citation type="journal article" date="2012" name="Int. J. Syst. Evol. Microbiol.">
        <title>Flammeovirga pacifica sp. nov., isolated from deep-sea sediment.</title>
        <authorList>
            <person name="Xu H."/>
            <person name="Fu Y."/>
            <person name="Yang N."/>
            <person name="Ding Z."/>
            <person name="Lai Q."/>
            <person name="Zeng R."/>
        </authorList>
    </citation>
    <scope>NUCLEOTIDE SEQUENCE [LARGE SCALE GENOMIC DNA]</scope>
    <source>
        <strain evidence="2">DSM 24597 / LMG 26175 / WPAGA1</strain>
    </source>
</reference>
<gene>
    <name evidence="1" type="ORF">NH26_19325</name>
</gene>
<sequence>MLLSLTTYSQVVEKSEPIIYNDENNVINSPVEHTGKVVRVEASDFTINSTFNLKDCQVIFVGGSVLNNSTFVMENCNIKISDVDFLQNNEVTIDGGELEVDGSEWTTYNLFKLSGDLIIDSYGWQMHFINDQVEFAPTIVWEEYDFSCMDNKQFINENASLPMPFEDIPSCDDDLPVELIYFSSELTNFGTELYWATATEINSDYFDVEFSLDNNNWVTISRIEAAGFSNVKINYNYLDSEYRSGVGYYRLRQVDFDGEYEYFGPIQVHFYDESTLLKASVYPVPQYAGQHINVRVNNNNPYEIVIFNEVGQIVHHSNSDKQVTKISSTWGRGMFILHVIQGSQKSIVKFQLL</sequence>
<dbReference type="AlphaFoldDB" id="A0A1S1Z5J1"/>
<evidence type="ECO:0000313" key="1">
    <source>
        <dbReference type="EMBL" id="OHX68345.1"/>
    </source>
</evidence>
<protein>
    <recommendedName>
        <fullName evidence="3">Secretion system C-terminal sorting domain-containing protein</fullName>
    </recommendedName>
</protein>
<dbReference type="Proteomes" id="UP000179797">
    <property type="component" value="Unassembled WGS sequence"/>
</dbReference>
<dbReference type="NCBIfam" id="TIGR04183">
    <property type="entry name" value="Por_Secre_tail"/>
    <property type="match status" value="1"/>
</dbReference>
<comment type="caution">
    <text evidence="1">The sequence shown here is derived from an EMBL/GenBank/DDBJ whole genome shotgun (WGS) entry which is preliminary data.</text>
</comment>
<dbReference type="InterPro" id="IPR026444">
    <property type="entry name" value="Secre_tail"/>
</dbReference>
<organism evidence="1 2">
    <name type="scientific">Flammeovirga pacifica</name>
    <dbReference type="NCBI Taxonomy" id="915059"/>
    <lineage>
        <taxon>Bacteria</taxon>
        <taxon>Pseudomonadati</taxon>
        <taxon>Bacteroidota</taxon>
        <taxon>Cytophagia</taxon>
        <taxon>Cytophagales</taxon>
        <taxon>Flammeovirgaceae</taxon>
        <taxon>Flammeovirga</taxon>
    </lineage>
</organism>
<evidence type="ECO:0000313" key="2">
    <source>
        <dbReference type="Proteomes" id="UP000179797"/>
    </source>
</evidence>
<accession>A0A1S1Z5J1</accession>
<dbReference type="STRING" id="915059.NH26_19325"/>
<proteinExistence type="predicted"/>
<keyword evidence="2" id="KW-1185">Reference proteome</keyword>
<evidence type="ECO:0008006" key="3">
    <source>
        <dbReference type="Google" id="ProtNLM"/>
    </source>
</evidence>